<dbReference type="AlphaFoldDB" id="A0A2P8DG00"/>
<dbReference type="EMBL" id="PYGA01000012">
    <property type="protein sequence ID" value="PSK96142.1"/>
    <property type="molecule type" value="Genomic_DNA"/>
</dbReference>
<feature type="region of interest" description="Disordered" evidence="1">
    <location>
        <begin position="76"/>
        <end position="209"/>
    </location>
</feature>
<organism evidence="2 3">
    <name type="scientific">Murinocardiopsis flavida</name>
    <dbReference type="NCBI Taxonomy" id="645275"/>
    <lineage>
        <taxon>Bacteria</taxon>
        <taxon>Bacillati</taxon>
        <taxon>Actinomycetota</taxon>
        <taxon>Actinomycetes</taxon>
        <taxon>Streptosporangiales</taxon>
        <taxon>Nocardiopsidaceae</taxon>
        <taxon>Murinocardiopsis</taxon>
    </lineage>
</organism>
<dbReference type="GO" id="GO:0003700">
    <property type="term" value="F:DNA-binding transcription factor activity"/>
    <property type="evidence" value="ECO:0007669"/>
    <property type="project" value="InterPro"/>
</dbReference>
<sequence length="286" mass="29295">MTATMETRTLSTRGRILAHLGDHPEGSTVSDLVTATALSRSAVSKALVGAETDGAAVREGGTRTGAHRVPDTWFLPADAAHPAHGPGATAPNPDAAVDGPPADAPAHEPDPADPGPQDPAVPPAVPQQPPRPVTDGPEAVDEEPPAETERVPDPGDPVDAPVDPQPERMAPDPDPRTAAATPGADDREPEEQAAPAPPSRRINATGLAKAAPGELRAMVLTHMQDYPGSEFTAGEIAKVITRSAGAVQNALDRLVTGGDAEKTCPAPRRYRAAPPPQAPAQDHGTA</sequence>
<comment type="caution">
    <text evidence="2">The sequence shown here is derived from an EMBL/GenBank/DDBJ whole genome shotgun (WGS) entry which is preliminary data.</text>
</comment>
<dbReference type="RefSeq" id="WP_146165584.1">
    <property type="nucleotide sequence ID" value="NZ_PYGA01000012.1"/>
</dbReference>
<feature type="region of interest" description="Disordered" evidence="1">
    <location>
        <begin position="257"/>
        <end position="286"/>
    </location>
</feature>
<evidence type="ECO:0000256" key="1">
    <source>
        <dbReference type="SAM" id="MobiDB-lite"/>
    </source>
</evidence>
<protein>
    <recommendedName>
        <fullName evidence="4">MarR family protein</fullName>
    </recommendedName>
</protein>
<evidence type="ECO:0008006" key="4">
    <source>
        <dbReference type="Google" id="ProtNLM"/>
    </source>
</evidence>
<proteinExistence type="predicted"/>
<feature type="compositionally biased region" description="Pro residues" evidence="1">
    <location>
        <begin position="112"/>
        <end position="132"/>
    </location>
</feature>
<dbReference type="InterPro" id="IPR036388">
    <property type="entry name" value="WH-like_DNA-bd_sf"/>
</dbReference>
<keyword evidence="3" id="KW-1185">Reference proteome</keyword>
<feature type="compositionally biased region" description="Basic and acidic residues" evidence="1">
    <location>
        <begin position="165"/>
        <end position="175"/>
    </location>
</feature>
<feature type="compositionally biased region" description="Low complexity" evidence="1">
    <location>
        <begin position="76"/>
        <end position="101"/>
    </location>
</feature>
<dbReference type="OrthoDB" id="3483797at2"/>
<accession>A0A2P8DG00</accession>
<evidence type="ECO:0000313" key="2">
    <source>
        <dbReference type="EMBL" id="PSK96142.1"/>
    </source>
</evidence>
<gene>
    <name evidence="2" type="ORF">CLV63_11224</name>
</gene>
<name>A0A2P8DG00_9ACTN</name>
<dbReference type="Gene3D" id="1.10.10.10">
    <property type="entry name" value="Winged helix-like DNA-binding domain superfamily/Winged helix DNA-binding domain"/>
    <property type="match status" value="1"/>
</dbReference>
<reference evidence="2 3" key="1">
    <citation type="submission" date="2018-03" db="EMBL/GenBank/DDBJ databases">
        <title>Genomic Encyclopedia of Archaeal and Bacterial Type Strains, Phase II (KMG-II): from individual species to whole genera.</title>
        <authorList>
            <person name="Goeker M."/>
        </authorList>
    </citation>
    <scope>NUCLEOTIDE SEQUENCE [LARGE SCALE GENOMIC DNA]</scope>
    <source>
        <strain evidence="2 3">DSM 45312</strain>
    </source>
</reference>
<dbReference type="Proteomes" id="UP000240542">
    <property type="component" value="Unassembled WGS sequence"/>
</dbReference>
<evidence type="ECO:0000313" key="3">
    <source>
        <dbReference type="Proteomes" id="UP000240542"/>
    </source>
</evidence>